<evidence type="ECO:0000313" key="1">
    <source>
        <dbReference type="EMBL" id="MPC88039.1"/>
    </source>
</evidence>
<proteinExistence type="predicted"/>
<accession>A0A5B7J0E0</accession>
<comment type="caution">
    <text evidence="1">The sequence shown here is derived from an EMBL/GenBank/DDBJ whole genome shotgun (WGS) entry which is preliminary data.</text>
</comment>
<gene>
    <name evidence="1" type="ORF">E2C01_082929</name>
</gene>
<reference evidence="1 2" key="1">
    <citation type="submission" date="2019-05" db="EMBL/GenBank/DDBJ databases">
        <title>Another draft genome of Portunus trituberculatus and its Hox gene families provides insights of decapod evolution.</title>
        <authorList>
            <person name="Jeong J.-H."/>
            <person name="Song I."/>
            <person name="Kim S."/>
            <person name="Choi T."/>
            <person name="Kim D."/>
            <person name="Ryu S."/>
            <person name="Kim W."/>
        </authorList>
    </citation>
    <scope>NUCLEOTIDE SEQUENCE [LARGE SCALE GENOMIC DNA]</scope>
    <source>
        <tissue evidence="1">Muscle</tissue>
    </source>
</reference>
<protein>
    <submittedName>
        <fullName evidence="1">Uncharacterized protein</fullName>
    </submittedName>
</protein>
<dbReference type="AlphaFoldDB" id="A0A5B7J0E0"/>
<keyword evidence="2" id="KW-1185">Reference proteome</keyword>
<organism evidence="1 2">
    <name type="scientific">Portunus trituberculatus</name>
    <name type="common">Swimming crab</name>
    <name type="synonym">Neptunus trituberculatus</name>
    <dbReference type="NCBI Taxonomy" id="210409"/>
    <lineage>
        <taxon>Eukaryota</taxon>
        <taxon>Metazoa</taxon>
        <taxon>Ecdysozoa</taxon>
        <taxon>Arthropoda</taxon>
        <taxon>Crustacea</taxon>
        <taxon>Multicrustacea</taxon>
        <taxon>Malacostraca</taxon>
        <taxon>Eumalacostraca</taxon>
        <taxon>Eucarida</taxon>
        <taxon>Decapoda</taxon>
        <taxon>Pleocyemata</taxon>
        <taxon>Brachyura</taxon>
        <taxon>Eubrachyura</taxon>
        <taxon>Portunoidea</taxon>
        <taxon>Portunidae</taxon>
        <taxon>Portuninae</taxon>
        <taxon>Portunus</taxon>
    </lineage>
</organism>
<dbReference type="Proteomes" id="UP000324222">
    <property type="component" value="Unassembled WGS sequence"/>
</dbReference>
<dbReference type="EMBL" id="VSRR010076404">
    <property type="protein sequence ID" value="MPC88039.1"/>
    <property type="molecule type" value="Genomic_DNA"/>
</dbReference>
<evidence type="ECO:0000313" key="2">
    <source>
        <dbReference type="Proteomes" id="UP000324222"/>
    </source>
</evidence>
<name>A0A5B7J0E0_PORTR</name>
<sequence>MARKEKLADDVDRKEIWLKRDMNLEEREKKKVLRSEGKEQNDKRTEIQKRKFYWRVLNMRLKK</sequence>